<accession>A0A414X7H6</accession>
<keyword evidence="1" id="KW-1133">Transmembrane helix</keyword>
<dbReference type="EMBL" id="QRJR01000003">
    <property type="protein sequence ID" value="RHH50011.1"/>
    <property type="molecule type" value="Genomic_DNA"/>
</dbReference>
<name>A0A414X7H6_BACOV</name>
<gene>
    <name evidence="2" type="ORF">DW206_05070</name>
</gene>
<feature type="transmembrane region" description="Helical" evidence="1">
    <location>
        <begin position="12"/>
        <end position="34"/>
    </location>
</feature>
<dbReference type="Proteomes" id="UP000283329">
    <property type="component" value="Unassembled WGS sequence"/>
</dbReference>
<keyword evidence="1" id="KW-0812">Transmembrane</keyword>
<organism evidence="2 3">
    <name type="scientific">Bacteroides ovatus</name>
    <dbReference type="NCBI Taxonomy" id="28116"/>
    <lineage>
        <taxon>Bacteria</taxon>
        <taxon>Pseudomonadati</taxon>
        <taxon>Bacteroidota</taxon>
        <taxon>Bacteroidia</taxon>
        <taxon>Bacteroidales</taxon>
        <taxon>Bacteroidaceae</taxon>
        <taxon>Bacteroides</taxon>
    </lineage>
</organism>
<keyword evidence="1" id="KW-0472">Membrane</keyword>
<feature type="transmembrane region" description="Helical" evidence="1">
    <location>
        <begin position="46"/>
        <end position="63"/>
    </location>
</feature>
<evidence type="ECO:0000313" key="2">
    <source>
        <dbReference type="EMBL" id="RHH50011.1"/>
    </source>
</evidence>
<evidence type="ECO:0000313" key="3">
    <source>
        <dbReference type="Proteomes" id="UP000283329"/>
    </source>
</evidence>
<comment type="caution">
    <text evidence="2">The sequence shown here is derived from an EMBL/GenBank/DDBJ whole genome shotgun (WGS) entry which is preliminary data.</text>
</comment>
<evidence type="ECO:0000256" key="1">
    <source>
        <dbReference type="SAM" id="Phobius"/>
    </source>
</evidence>
<dbReference type="AlphaFoldDB" id="A0A414X7H6"/>
<proteinExistence type="predicted"/>
<sequence>MIDLLRNIIAYVSTFTVICITVIFIIEGITYMLTKRYNKNKTSYKTLIAGIIIALLLSPLYYLPA</sequence>
<reference evidence="2 3" key="1">
    <citation type="submission" date="2018-08" db="EMBL/GenBank/DDBJ databases">
        <title>A genome reference for cultivated species of the human gut microbiota.</title>
        <authorList>
            <person name="Zou Y."/>
            <person name="Xue W."/>
            <person name="Luo G."/>
        </authorList>
    </citation>
    <scope>NUCLEOTIDE SEQUENCE [LARGE SCALE GENOMIC DNA]</scope>
    <source>
        <strain evidence="2 3">AM17-48</strain>
    </source>
</reference>
<protein>
    <submittedName>
        <fullName evidence="2">Uncharacterized protein</fullName>
    </submittedName>
</protein>